<keyword evidence="1" id="KW-1133">Transmembrane helix</keyword>
<dbReference type="OrthoDB" id="5458239at2"/>
<evidence type="ECO:0000256" key="1">
    <source>
        <dbReference type="SAM" id="Phobius"/>
    </source>
</evidence>
<organism evidence="2 3">
    <name type="scientific">Oceanidesulfovibrio indonesiensis</name>
    <dbReference type="NCBI Taxonomy" id="54767"/>
    <lineage>
        <taxon>Bacteria</taxon>
        <taxon>Pseudomonadati</taxon>
        <taxon>Thermodesulfobacteriota</taxon>
        <taxon>Desulfovibrionia</taxon>
        <taxon>Desulfovibrionales</taxon>
        <taxon>Desulfovibrionaceae</taxon>
        <taxon>Oceanidesulfovibrio</taxon>
    </lineage>
</organism>
<keyword evidence="1" id="KW-0812">Transmembrane</keyword>
<proteinExistence type="predicted"/>
<evidence type="ECO:0000313" key="3">
    <source>
        <dbReference type="Proteomes" id="UP000448292"/>
    </source>
</evidence>
<dbReference type="RefSeq" id="WP_144303025.1">
    <property type="nucleotide sequence ID" value="NZ_QMIE01000008.1"/>
</dbReference>
<keyword evidence="3" id="KW-1185">Reference proteome</keyword>
<feature type="transmembrane region" description="Helical" evidence="1">
    <location>
        <begin position="94"/>
        <end position="115"/>
    </location>
</feature>
<reference evidence="2 3" key="1">
    <citation type="submission" date="2018-06" db="EMBL/GenBank/DDBJ databases">
        <title>Complete genome of Desulfovibrio indonesiensis P37SLT.</title>
        <authorList>
            <person name="Crispim J.S."/>
            <person name="Vidigal P.M.P."/>
            <person name="Silva L.C.F."/>
            <person name="Laguardia C.N."/>
            <person name="Araujo L.C."/>
            <person name="Dias R.S."/>
            <person name="Sousa M.P."/>
            <person name="Paula S.O."/>
            <person name="Silva C."/>
        </authorList>
    </citation>
    <scope>NUCLEOTIDE SEQUENCE [LARGE SCALE GENOMIC DNA]</scope>
    <source>
        <strain evidence="2 3">P37SLT</strain>
    </source>
</reference>
<feature type="transmembrane region" description="Helical" evidence="1">
    <location>
        <begin position="42"/>
        <end position="59"/>
    </location>
</feature>
<sequence>MSTIITIMYVGLGFIYAAVYYSLFVVVIRYFDTAQPVDVGNWVTWGLYIAIPALLASVAEKLLTIFDLREHESLLDTDPITGIIEILSQAIPSFFRGTIWAVGLLIVNGIAMYLLGDFNMIRDLAVGLGLPL</sequence>
<feature type="transmembrane region" description="Helical" evidence="1">
    <location>
        <begin position="7"/>
        <end position="30"/>
    </location>
</feature>
<protein>
    <submittedName>
        <fullName evidence="2">Uncharacterized protein</fullName>
    </submittedName>
</protein>
<accession>A0A7M3MEU7</accession>
<comment type="caution">
    <text evidence="2">The sequence shown here is derived from an EMBL/GenBank/DDBJ whole genome shotgun (WGS) entry which is preliminary data.</text>
</comment>
<dbReference type="AlphaFoldDB" id="A0A7M3MEU7"/>
<dbReference type="Proteomes" id="UP000448292">
    <property type="component" value="Unassembled WGS sequence"/>
</dbReference>
<evidence type="ECO:0000313" key="2">
    <source>
        <dbReference type="EMBL" id="TVM17067.1"/>
    </source>
</evidence>
<keyword evidence="1" id="KW-0472">Membrane</keyword>
<dbReference type="EMBL" id="QMIE01000008">
    <property type="protein sequence ID" value="TVM17067.1"/>
    <property type="molecule type" value="Genomic_DNA"/>
</dbReference>
<name>A0A7M3MEU7_9BACT</name>
<gene>
    <name evidence="2" type="ORF">DPQ33_09705</name>
</gene>